<gene>
    <name evidence="4" type="ORF">PG997_008101</name>
</gene>
<accession>A0ABR1WDU2</accession>
<name>A0ABR1WDU2_9PEZI</name>
<evidence type="ECO:0000313" key="4">
    <source>
        <dbReference type="EMBL" id="KAK8080283.1"/>
    </source>
</evidence>
<dbReference type="PANTHER" id="PTHR24148">
    <property type="entry name" value="ANKYRIN REPEAT DOMAIN-CONTAINING PROTEIN 39 HOMOLOG-RELATED"/>
    <property type="match status" value="1"/>
</dbReference>
<keyword evidence="5" id="KW-1185">Reference proteome</keyword>
<evidence type="ECO:0000256" key="2">
    <source>
        <dbReference type="SAM" id="MobiDB-lite"/>
    </source>
</evidence>
<feature type="compositionally biased region" description="Polar residues" evidence="2">
    <location>
        <begin position="364"/>
        <end position="378"/>
    </location>
</feature>
<evidence type="ECO:0000256" key="1">
    <source>
        <dbReference type="SAM" id="Coils"/>
    </source>
</evidence>
<proteinExistence type="predicted"/>
<dbReference type="Pfam" id="PF06985">
    <property type="entry name" value="HET"/>
    <property type="match status" value="1"/>
</dbReference>
<feature type="region of interest" description="Disordered" evidence="2">
    <location>
        <begin position="309"/>
        <end position="378"/>
    </location>
</feature>
<feature type="region of interest" description="Disordered" evidence="2">
    <location>
        <begin position="391"/>
        <end position="415"/>
    </location>
</feature>
<dbReference type="EMBL" id="JAQQWN010000006">
    <property type="protein sequence ID" value="KAK8080283.1"/>
    <property type="molecule type" value="Genomic_DNA"/>
</dbReference>
<dbReference type="RefSeq" id="XP_066667758.1">
    <property type="nucleotide sequence ID" value="XM_066812416.1"/>
</dbReference>
<feature type="compositionally biased region" description="Basic and acidic residues" evidence="2">
    <location>
        <begin position="309"/>
        <end position="324"/>
    </location>
</feature>
<reference evidence="4 5" key="1">
    <citation type="submission" date="2023-01" db="EMBL/GenBank/DDBJ databases">
        <title>Analysis of 21 Apiospora genomes using comparative genomics revels a genus with tremendous synthesis potential of carbohydrate active enzymes and secondary metabolites.</title>
        <authorList>
            <person name="Sorensen T."/>
        </authorList>
    </citation>
    <scope>NUCLEOTIDE SEQUENCE [LARGE SCALE GENOMIC DNA]</scope>
    <source>
        <strain evidence="4 5">CBS 114990</strain>
    </source>
</reference>
<sequence>MMNDKDRTLSRAERSRVQRYSEVDLEEILKLDSSSIQNPIIDCELFEIEFNDKYKPHGVPDISGVPGQPDIPSFTPFHLQKKEVHYEALSWCWGLEDADYAIRIRRGEEKYKLRAKKELVLALKYLRQDKTDRYLWIDAVCINQANPTERNHQVQIMAMIYSRATRVCVWLGDDDDDSAMAIKFISQEIMRLERFDDICKNKANADKWQALLALMQRPWFGRRWVVQEIALALDARVYCGPDEIPWKDFAVAVELFVEVETATHRLSEVIQKDERFYHVPGWFEYVSHLGASLLVGATAKVFRATEIHKSDTKDQETLRQDGDSRPQTMAARSTGLTDISSPVVAVDDTPATTSETSHHVMHGDNTSQGRGNIDNGTNQDQSIQVHQQLNNRSVPAAADEDEEIKSESGAEGVSVDPRGRRGLLSLEYLVSTLSTFEATEPRDAIYALLAIAKDTSPSAEVNDYHGDKSKDALLLSTLSNFLEKKPYRVDYTLPYSDVCKDFFSFCIERSQAADPSRFLDILCRPWALKPTKLDESQSLSQSSRKMNKSLPDASLSKQRKRPKGIFVDGKPVSLLLPRSDSRFWIRKPKVKEQEAGEMSDRTDQSKWMVDRRTLAEYRKQVLCKEEAVQKEIWKYFPSALSKSHRKDINLPSWVATVDSAPFGLFQHPDSDRNYSAAQKQKPEDKTYDLEFKRRPVLGHYSFYVKGFVLDEVAEVTAPAYGGNIPKVWTDVGGWADVKEDPPDAFLRTLVADRGKGNRNPPHYYSKACRESISKGSIESGRVNTEALINSEQNSIITEFCRRVQEVIWNRRLIKTKRGILGLAPEKVESGDFVCIIYGCSVPVILRRHFKGDVILEDTKELQAQHPTSPNATDTERWNHCTAQEAKDAEADALELVRENKDDIKALLRNTSSQQLTKSQDVRERNLQIQLLCEEKEDNVERMKRFVRKYEERQIRKARYRELCNNGFKYAKISMMGEEYQKYVEDTTRLVNKHLGVLKTIAENRQKAEEEAKEELAKLAKDLLKVAPVKEDLVVEEYDDRHYFYHVMGESYIHGMMDGEAIREKFVRKLAQHKFELR</sequence>
<dbReference type="Proteomes" id="UP001433268">
    <property type="component" value="Unassembled WGS sequence"/>
</dbReference>
<dbReference type="PANTHER" id="PTHR24148:SF64">
    <property type="entry name" value="HETEROKARYON INCOMPATIBILITY DOMAIN-CONTAINING PROTEIN"/>
    <property type="match status" value="1"/>
</dbReference>
<organism evidence="4 5">
    <name type="scientific">Apiospora hydei</name>
    <dbReference type="NCBI Taxonomy" id="1337664"/>
    <lineage>
        <taxon>Eukaryota</taxon>
        <taxon>Fungi</taxon>
        <taxon>Dikarya</taxon>
        <taxon>Ascomycota</taxon>
        <taxon>Pezizomycotina</taxon>
        <taxon>Sordariomycetes</taxon>
        <taxon>Xylariomycetidae</taxon>
        <taxon>Amphisphaeriales</taxon>
        <taxon>Apiosporaceae</taxon>
        <taxon>Apiospora</taxon>
    </lineage>
</organism>
<keyword evidence="1" id="KW-0175">Coiled coil</keyword>
<feature type="compositionally biased region" description="Polar residues" evidence="2">
    <location>
        <begin position="325"/>
        <end position="340"/>
    </location>
</feature>
<comment type="caution">
    <text evidence="4">The sequence shown here is derived from an EMBL/GenBank/DDBJ whole genome shotgun (WGS) entry which is preliminary data.</text>
</comment>
<dbReference type="GeneID" id="92045476"/>
<feature type="region of interest" description="Disordered" evidence="2">
    <location>
        <begin position="534"/>
        <end position="560"/>
    </location>
</feature>
<feature type="domain" description="Heterokaryon incompatibility" evidence="3">
    <location>
        <begin position="86"/>
        <end position="228"/>
    </location>
</feature>
<evidence type="ECO:0000313" key="5">
    <source>
        <dbReference type="Proteomes" id="UP001433268"/>
    </source>
</evidence>
<protein>
    <recommendedName>
        <fullName evidence="3">Heterokaryon incompatibility domain-containing protein</fullName>
    </recommendedName>
</protein>
<dbReference type="InterPro" id="IPR052895">
    <property type="entry name" value="HetReg/Transcr_Mod"/>
</dbReference>
<evidence type="ECO:0000259" key="3">
    <source>
        <dbReference type="Pfam" id="PF06985"/>
    </source>
</evidence>
<dbReference type="InterPro" id="IPR010730">
    <property type="entry name" value="HET"/>
</dbReference>
<feature type="coiled-coil region" evidence="1">
    <location>
        <begin position="997"/>
        <end position="1024"/>
    </location>
</feature>